<keyword evidence="9" id="KW-0472">Membrane</keyword>
<reference evidence="14" key="1">
    <citation type="submission" date="2023-07" db="EMBL/GenBank/DDBJ databases">
        <title>A chromosome-level genome assembly of Lolium multiflorum.</title>
        <authorList>
            <person name="Chen Y."/>
            <person name="Copetti D."/>
            <person name="Kolliker R."/>
            <person name="Studer B."/>
        </authorList>
    </citation>
    <scope>NUCLEOTIDE SEQUENCE</scope>
    <source>
        <strain evidence="14">02402/16</strain>
        <tissue evidence="14">Leaf</tissue>
    </source>
</reference>
<dbReference type="InterPro" id="IPR001611">
    <property type="entry name" value="Leu-rich_rpt"/>
</dbReference>
<dbReference type="InterPro" id="IPR003591">
    <property type="entry name" value="Leu-rich_rpt_typical-subtyp"/>
</dbReference>
<dbReference type="Pfam" id="PF13855">
    <property type="entry name" value="LRR_8"/>
    <property type="match status" value="1"/>
</dbReference>
<keyword evidence="10" id="KW-0325">Glycoprotein</keyword>
<feature type="domain" description="Leucine-rich repeat-containing N-terminal plant-type" evidence="13">
    <location>
        <begin position="38"/>
        <end position="75"/>
    </location>
</feature>
<evidence type="ECO:0000256" key="12">
    <source>
        <dbReference type="SAM" id="SignalP"/>
    </source>
</evidence>
<gene>
    <name evidence="14" type="ORF">QYE76_053623</name>
</gene>
<evidence type="ECO:0000256" key="3">
    <source>
        <dbReference type="ARBA" id="ARBA00022475"/>
    </source>
</evidence>
<dbReference type="AlphaFoldDB" id="A0AAD8SWP6"/>
<evidence type="ECO:0000256" key="4">
    <source>
        <dbReference type="ARBA" id="ARBA00022614"/>
    </source>
</evidence>
<dbReference type="FunFam" id="3.80.10.10:FF:000129">
    <property type="entry name" value="Leucine-rich repeat receptor-like kinase"/>
    <property type="match status" value="1"/>
</dbReference>
<dbReference type="InterPro" id="IPR013210">
    <property type="entry name" value="LRR_N_plant-typ"/>
</dbReference>
<accession>A0AAD8SWP6</accession>
<evidence type="ECO:0000256" key="7">
    <source>
        <dbReference type="ARBA" id="ARBA00022737"/>
    </source>
</evidence>
<dbReference type="Gene3D" id="3.80.10.10">
    <property type="entry name" value="Ribonuclease Inhibitor"/>
    <property type="match status" value="1"/>
</dbReference>
<name>A0AAD8SWP6_LOLMU</name>
<dbReference type="FunFam" id="3.80.10.10:FF:000649">
    <property type="entry name" value="Leucine Rich Repeat family protein"/>
    <property type="match status" value="1"/>
</dbReference>
<comment type="subcellular location">
    <subcellularLocation>
        <location evidence="1">Cell membrane</location>
        <topology evidence="1">Single-pass type I membrane protein</topology>
    </subcellularLocation>
</comment>
<keyword evidence="7" id="KW-0677">Repeat</keyword>
<evidence type="ECO:0000256" key="9">
    <source>
        <dbReference type="ARBA" id="ARBA00023136"/>
    </source>
</evidence>
<evidence type="ECO:0000256" key="10">
    <source>
        <dbReference type="ARBA" id="ARBA00023180"/>
    </source>
</evidence>
<evidence type="ECO:0000259" key="13">
    <source>
        <dbReference type="Pfam" id="PF08263"/>
    </source>
</evidence>
<keyword evidence="3" id="KW-1003">Cell membrane</keyword>
<evidence type="ECO:0000256" key="2">
    <source>
        <dbReference type="ARBA" id="ARBA00009592"/>
    </source>
</evidence>
<dbReference type="PANTHER" id="PTHR48063:SF72">
    <property type="entry name" value="HCRVF1 PROTEIN-LIKE"/>
    <property type="match status" value="1"/>
</dbReference>
<keyword evidence="6 12" id="KW-0732">Signal</keyword>
<keyword evidence="4" id="KW-0433">Leucine-rich repeat</keyword>
<comment type="caution">
    <text evidence="14">The sequence shown here is derived from an EMBL/GenBank/DDBJ whole genome shotgun (WGS) entry which is preliminary data.</text>
</comment>
<dbReference type="Pfam" id="PF08263">
    <property type="entry name" value="LRRNT_2"/>
    <property type="match status" value="1"/>
</dbReference>
<organism evidence="14 15">
    <name type="scientific">Lolium multiflorum</name>
    <name type="common">Italian ryegrass</name>
    <name type="synonym">Lolium perenne subsp. multiflorum</name>
    <dbReference type="NCBI Taxonomy" id="4521"/>
    <lineage>
        <taxon>Eukaryota</taxon>
        <taxon>Viridiplantae</taxon>
        <taxon>Streptophyta</taxon>
        <taxon>Embryophyta</taxon>
        <taxon>Tracheophyta</taxon>
        <taxon>Spermatophyta</taxon>
        <taxon>Magnoliopsida</taxon>
        <taxon>Liliopsida</taxon>
        <taxon>Poales</taxon>
        <taxon>Poaceae</taxon>
        <taxon>BOP clade</taxon>
        <taxon>Pooideae</taxon>
        <taxon>Poodae</taxon>
        <taxon>Poeae</taxon>
        <taxon>Poeae Chloroplast Group 2 (Poeae type)</taxon>
        <taxon>Loliodinae</taxon>
        <taxon>Loliinae</taxon>
        <taxon>Lolium</taxon>
    </lineage>
</organism>
<keyword evidence="8" id="KW-1133">Transmembrane helix</keyword>
<feature type="chain" id="PRO_5041908859" description="Leucine-rich repeat-containing N-terminal plant-type domain-containing protein" evidence="12">
    <location>
        <begin position="25"/>
        <end position="403"/>
    </location>
</feature>
<sequence>MDMLQLISCIHITIALLLFTQAKSSIEAPKETTTGCIADERIALLALRAGLSDPSNLLSSWNGGDCCRWKGVRCSNSTGHVVELDLHSPDCRNNFGSKLVLGGIISSSLVDLHHLQHLNLSCNDFGGAQIPEFFGSLRNLEHLDLSLSYFSGMIPPHLGNLSNLRYFILDSVDSSNYIYSTDITWLSRLSSLEHLDMSSVNLGSIQNWVTVVNMLPSLKSLRLFRCQLSSSPDSILHLNLSSIETLDISGNQFRKPITPNWFWELTSLRHLAISDNEFSGPFPDEIGNMTSMVKIDLSFNNLVGMIPSNMQNLCNLEELLLAYNNIDGSIAELFQRLPRSLPIVPSKNREKPPFARVPPPDPPLHRRRTSRSTAGLSARIRPVQRRYRTCPSVATTAGPPSPS</sequence>
<dbReference type="GO" id="GO:0005886">
    <property type="term" value="C:plasma membrane"/>
    <property type="evidence" value="ECO:0007669"/>
    <property type="project" value="UniProtKB-SubCell"/>
</dbReference>
<dbReference type="EMBL" id="JAUUTY010000003">
    <property type="protein sequence ID" value="KAK1665464.1"/>
    <property type="molecule type" value="Genomic_DNA"/>
</dbReference>
<evidence type="ECO:0000256" key="6">
    <source>
        <dbReference type="ARBA" id="ARBA00022729"/>
    </source>
</evidence>
<dbReference type="InterPro" id="IPR032675">
    <property type="entry name" value="LRR_dom_sf"/>
</dbReference>
<keyword evidence="15" id="KW-1185">Reference proteome</keyword>
<dbReference type="SUPFAM" id="SSF52058">
    <property type="entry name" value="L domain-like"/>
    <property type="match status" value="1"/>
</dbReference>
<evidence type="ECO:0000256" key="1">
    <source>
        <dbReference type="ARBA" id="ARBA00004251"/>
    </source>
</evidence>
<comment type="similarity">
    <text evidence="2">Belongs to the RLP family.</text>
</comment>
<evidence type="ECO:0000256" key="11">
    <source>
        <dbReference type="SAM" id="MobiDB-lite"/>
    </source>
</evidence>
<dbReference type="Proteomes" id="UP001231189">
    <property type="component" value="Unassembled WGS sequence"/>
</dbReference>
<proteinExistence type="inferred from homology"/>
<dbReference type="InterPro" id="IPR046956">
    <property type="entry name" value="RLP23-like"/>
</dbReference>
<feature type="region of interest" description="Disordered" evidence="11">
    <location>
        <begin position="344"/>
        <end position="403"/>
    </location>
</feature>
<dbReference type="PANTHER" id="PTHR48063">
    <property type="entry name" value="LRR RECEPTOR-LIKE KINASE"/>
    <property type="match status" value="1"/>
</dbReference>
<evidence type="ECO:0000313" key="14">
    <source>
        <dbReference type="EMBL" id="KAK1665464.1"/>
    </source>
</evidence>
<dbReference type="Pfam" id="PF00560">
    <property type="entry name" value="LRR_1"/>
    <property type="match status" value="3"/>
</dbReference>
<feature type="signal peptide" evidence="12">
    <location>
        <begin position="1"/>
        <end position="24"/>
    </location>
</feature>
<keyword evidence="5" id="KW-0812">Transmembrane</keyword>
<dbReference type="SMART" id="SM00369">
    <property type="entry name" value="LRR_TYP"/>
    <property type="match status" value="6"/>
</dbReference>
<evidence type="ECO:0000313" key="15">
    <source>
        <dbReference type="Proteomes" id="UP001231189"/>
    </source>
</evidence>
<evidence type="ECO:0000256" key="8">
    <source>
        <dbReference type="ARBA" id="ARBA00022989"/>
    </source>
</evidence>
<protein>
    <recommendedName>
        <fullName evidence="13">Leucine-rich repeat-containing N-terminal plant-type domain-containing protein</fullName>
    </recommendedName>
</protein>
<dbReference type="Pfam" id="PF13516">
    <property type="entry name" value="LRR_6"/>
    <property type="match status" value="1"/>
</dbReference>
<evidence type="ECO:0000256" key="5">
    <source>
        <dbReference type="ARBA" id="ARBA00022692"/>
    </source>
</evidence>